<organism evidence="2 3">
    <name type="scientific">Iris pallida</name>
    <name type="common">Sweet iris</name>
    <dbReference type="NCBI Taxonomy" id="29817"/>
    <lineage>
        <taxon>Eukaryota</taxon>
        <taxon>Viridiplantae</taxon>
        <taxon>Streptophyta</taxon>
        <taxon>Embryophyta</taxon>
        <taxon>Tracheophyta</taxon>
        <taxon>Spermatophyta</taxon>
        <taxon>Magnoliopsida</taxon>
        <taxon>Liliopsida</taxon>
        <taxon>Asparagales</taxon>
        <taxon>Iridaceae</taxon>
        <taxon>Iridoideae</taxon>
        <taxon>Irideae</taxon>
        <taxon>Iris</taxon>
    </lineage>
</organism>
<dbReference type="EMBL" id="JANAVB010026200">
    <property type="protein sequence ID" value="KAJ6819341.1"/>
    <property type="molecule type" value="Genomic_DNA"/>
</dbReference>
<dbReference type="AlphaFoldDB" id="A0AAX6FTQ7"/>
<reference evidence="2" key="1">
    <citation type="journal article" date="2023" name="GigaByte">
        <title>Genome assembly of the bearded iris, Iris pallida Lam.</title>
        <authorList>
            <person name="Bruccoleri R.E."/>
            <person name="Oakeley E.J."/>
            <person name="Faust A.M.E."/>
            <person name="Altorfer M."/>
            <person name="Dessus-Babus S."/>
            <person name="Burckhardt D."/>
            <person name="Oertli M."/>
            <person name="Naumann U."/>
            <person name="Petersen F."/>
            <person name="Wong J."/>
        </authorList>
    </citation>
    <scope>NUCLEOTIDE SEQUENCE</scope>
    <source>
        <strain evidence="2">GSM-AAB239-AS_SAM_17_03QT</strain>
    </source>
</reference>
<accession>A0AAX6FTQ7</accession>
<sequence length="105" mass="11550">MTLGWAQLPGDQRIILLRGGAPFLLRRRRGSVATTFSADGRPDLRWRSPPPSNRVGSSTTSPAVHQRTSDSVVQFDSLIVDRRVLPRSIIQLPVSLDLGLCCSKN</sequence>
<keyword evidence="3" id="KW-1185">Reference proteome</keyword>
<evidence type="ECO:0000313" key="3">
    <source>
        <dbReference type="Proteomes" id="UP001140949"/>
    </source>
</evidence>
<evidence type="ECO:0000256" key="1">
    <source>
        <dbReference type="SAM" id="MobiDB-lite"/>
    </source>
</evidence>
<comment type="caution">
    <text evidence="2">The sequence shown here is derived from an EMBL/GenBank/DDBJ whole genome shotgun (WGS) entry which is preliminary data.</text>
</comment>
<gene>
    <name evidence="2" type="ORF">M6B38_402680</name>
</gene>
<feature type="compositionally biased region" description="Polar residues" evidence="1">
    <location>
        <begin position="54"/>
        <end position="63"/>
    </location>
</feature>
<name>A0AAX6FTQ7_IRIPA</name>
<feature type="region of interest" description="Disordered" evidence="1">
    <location>
        <begin position="36"/>
        <end position="69"/>
    </location>
</feature>
<proteinExistence type="predicted"/>
<dbReference type="Proteomes" id="UP001140949">
    <property type="component" value="Unassembled WGS sequence"/>
</dbReference>
<reference evidence="2" key="2">
    <citation type="submission" date="2023-04" db="EMBL/GenBank/DDBJ databases">
        <authorList>
            <person name="Bruccoleri R.E."/>
            <person name="Oakeley E.J."/>
            <person name="Faust A.-M."/>
            <person name="Dessus-Babus S."/>
            <person name="Altorfer M."/>
            <person name="Burckhardt D."/>
            <person name="Oertli M."/>
            <person name="Naumann U."/>
            <person name="Petersen F."/>
            <person name="Wong J."/>
        </authorList>
    </citation>
    <scope>NUCLEOTIDE SEQUENCE</scope>
    <source>
        <strain evidence="2">GSM-AAB239-AS_SAM_17_03QT</strain>
        <tissue evidence="2">Leaf</tissue>
    </source>
</reference>
<evidence type="ECO:0000313" key="2">
    <source>
        <dbReference type="EMBL" id="KAJ6819341.1"/>
    </source>
</evidence>
<protein>
    <submittedName>
        <fullName evidence="2">Uncharacterized protein</fullName>
    </submittedName>
</protein>